<organism evidence="1 2">
    <name type="scientific">Mycobacterium noviomagense</name>
    <dbReference type="NCBI Taxonomy" id="459858"/>
    <lineage>
        <taxon>Bacteria</taxon>
        <taxon>Bacillati</taxon>
        <taxon>Actinomycetota</taxon>
        <taxon>Actinomycetes</taxon>
        <taxon>Mycobacteriales</taxon>
        <taxon>Mycobacteriaceae</taxon>
        <taxon>Mycobacterium</taxon>
    </lineage>
</organism>
<dbReference type="InterPro" id="IPR016793">
    <property type="entry name" value="UCP021591"/>
</dbReference>
<dbReference type="KEGG" id="mnv:MNVI_09260"/>
<dbReference type="PIRSF" id="PIRSF021591">
    <property type="entry name" value="UCP021591"/>
    <property type="match status" value="1"/>
</dbReference>
<proteinExistence type="predicted"/>
<name>A0A7I7PAM3_9MYCO</name>
<dbReference type="AlphaFoldDB" id="A0A7I7PAM3"/>
<gene>
    <name evidence="1" type="ORF">MNVI_09260</name>
</gene>
<reference evidence="1 2" key="1">
    <citation type="journal article" date="2019" name="Emerg. Microbes Infect.">
        <title>Comprehensive subspecies identification of 175 nontuberculous mycobacteria species based on 7547 genomic profiles.</title>
        <authorList>
            <person name="Matsumoto Y."/>
            <person name="Kinjo T."/>
            <person name="Motooka D."/>
            <person name="Nabeya D."/>
            <person name="Jung N."/>
            <person name="Uechi K."/>
            <person name="Horii T."/>
            <person name="Iida T."/>
            <person name="Fujita J."/>
            <person name="Nakamura S."/>
        </authorList>
    </citation>
    <scope>NUCLEOTIDE SEQUENCE [LARGE SCALE GENOMIC DNA]</scope>
    <source>
        <strain evidence="1 2">JCM 16367</strain>
    </source>
</reference>
<evidence type="ECO:0000313" key="1">
    <source>
        <dbReference type="EMBL" id="BBY05608.1"/>
    </source>
</evidence>
<dbReference type="Proteomes" id="UP000466894">
    <property type="component" value="Chromosome"/>
</dbReference>
<evidence type="ECO:0000313" key="2">
    <source>
        <dbReference type="Proteomes" id="UP000466894"/>
    </source>
</evidence>
<protein>
    <submittedName>
        <fullName evidence="1">Uncharacterized protein</fullName>
    </submittedName>
</protein>
<dbReference type="EMBL" id="AP022583">
    <property type="protein sequence ID" value="BBY05608.1"/>
    <property type="molecule type" value="Genomic_DNA"/>
</dbReference>
<sequence>MAITVGIEEQRSEGVTTRRSALGIGSAVLLAIAAPVQTTATAQADDQPVMHHVKYLLTASNPIYADIYYLGQEPPIFSDYSHDPYTFVPNVQADVGPGSPWTYELDLANPYQWAFFTASTGHEPGTPMFHCQLLVDGAIVAMKDGPKGVLCSMRPW</sequence>
<accession>A0A7I7PAM3</accession>